<organism evidence="2 3">
    <name type="scientific">Canariomyces notabilis</name>
    <dbReference type="NCBI Taxonomy" id="2074819"/>
    <lineage>
        <taxon>Eukaryota</taxon>
        <taxon>Fungi</taxon>
        <taxon>Dikarya</taxon>
        <taxon>Ascomycota</taxon>
        <taxon>Pezizomycotina</taxon>
        <taxon>Sordariomycetes</taxon>
        <taxon>Sordariomycetidae</taxon>
        <taxon>Sordariales</taxon>
        <taxon>Chaetomiaceae</taxon>
        <taxon>Canariomyces</taxon>
    </lineage>
</organism>
<sequence>MDYLSQRAVEVVARAEYLRGRLDLQNTAVNNFLALRMAETSKSVAVASWIESTAAKYVAVVGLVFVPAASIATIFGVPLDSQANYWLITVFVTIVLMVVCVPVFGKSSMRRPEVRDLATRVGG</sequence>
<comment type="caution">
    <text evidence="2">The sequence shown here is derived from an EMBL/GenBank/DDBJ whole genome shotgun (WGS) entry which is preliminary data.</text>
</comment>
<keyword evidence="1" id="KW-1133">Transmembrane helix</keyword>
<reference evidence="2" key="2">
    <citation type="submission" date="2023-05" db="EMBL/GenBank/DDBJ databases">
        <authorList>
            <consortium name="Lawrence Berkeley National Laboratory"/>
            <person name="Steindorff A."/>
            <person name="Hensen N."/>
            <person name="Bonometti L."/>
            <person name="Westerberg I."/>
            <person name="Brannstrom I.O."/>
            <person name="Guillou S."/>
            <person name="Cros-Aarteil S."/>
            <person name="Calhoun S."/>
            <person name="Haridas S."/>
            <person name="Kuo A."/>
            <person name="Mondo S."/>
            <person name="Pangilinan J."/>
            <person name="Riley R."/>
            <person name="Labutti K."/>
            <person name="Andreopoulos B."/>
            <person name="Lipzen A."/>
            <person name="Chen C."/>
            <person name="Yanf M."/>
            <person name="Daum C."/>
            <person name="Ng V."/>
            <person name="Clum A."/>
            <person name="Ohm R."/>
            <person name="Martin F."/>
            <person name="Silar P."/>
            <person name="Natvig D."/>
            <person name="Lalanne C."/>
            <person name="Gautier V."/>
            <person name="Ament-Velasquez S.L."/>
            <person name="Kruys A."/>
            <person name="Hutchinson M.I."/>
            <person name="Powell A.J."/>
            <person name="Barry K."/>
            <person name="Miller A.N."/>
            <person name="Grigoriev I.V."/>
            <person name="Debuchy R."/>
            <person name="Gladieux P."/>
            <person name="Thoren M.H."/>
            <person name="Johannesson H."/>
        </authorList>
    </citation>
    <scope>NUCLEOTIDE SEQUENCE</scope>
    <source>
        <strain evidence="2">CBS 508.74</strain>
    </source>
</reference>
<dbReference type="EMBL" id="MU853364">
    <property type="protein sequence ID" value="KAK4108292.1"/>
    <property type="molecule type" value="Genomic_DNA"/>
</dbReference>
<keyword evidence="3" id="KW-1185">Reference proteome</keyword>
<dbReference type="Proteomes" id="UP001302812">
    <property type="component" value="Unassembled WGS sequence"/>
</dbReference>
<dbReference type="AlphaFoldDB" id="A0AAN6QJD6"/>
<keyword evidence="1" id="KW-0812">Transmembrane</keyword>
<evidence type="ECO:0000256" key="1">
    <source>
        <dbReference type="SAM" id="Phobius"/>
    </source>
</evidence>
<proteinExistence type="predicted"/>
<feature type="transmembrane region" description="Helical" evidence="1">
    <location>
        <begin position="57"/>
        <end position="79"/>
    </location>
</feature>
<evidence type="ECO:0000313" key="2">
    <source>
        <dbReference type="EMBL" id="KAK4108292.1"/>
    </source>
</evidence>
<gene>
    <name evidence="2" type="ORF">N656DRAFT_784316</name>
</gene>
<accession>A0AAN6QJD6</accession>
<reference evidence="2" key="1">
    <citation type="journal article" date="2023" name="Mol. Phylogenet. Evol.">
        <title>Genome-scale phylogeny and comparative genomics of the fungal order Sordariales.</title>
        <authorList>
            <person name="Hensen N."/>
            <person name="Bonometti L."/>
            <person name="Westerberg I."/>
            <person name="Brannstrom I.O."/>
            <person name="Guillou S."/>
            <person name="Cros-Aarteil S."/>
            <person name="Calhoun S."/>
            <person name="Haridas S."/>
            <person name="Kuo A."/>
            <person name="Mondo S."/>
            <person name="Pangilinan J."/>
            <person name="Riley R."/>
            <person name="LaButti K."/>
            <person name="Andreopoulos B."/>
            <person name="Lipzen A."/>
            <person name="Chen C."/>
            <person name="Yan M."/>
            <person name="Daum C."/>
            <person name="Ng V."/>
            <person name="Clum A."/>
            <person name="Steindorff A."/>
            <person name="Ohm R.A."/>
            <person name="Martin F."/>
            <person name="Silar P."/>
            <person name="Natvig D.O."/>
            <person name="Lalanne C."/>
            <person name="Gautier V."/>
            <person name="Ament-Velasquez S.L."/>
            <person name="Kruys A."/>
            <person name="Hutchinson M.I."/>
            <person name="Powell A.J."/>
            <person name="Barry K."/>
            <person name="Miller A.N."/>
            <person name="Grigoriev I.V."/>
            <person name="Debuchy R."/>
            <person name="Gladieux P."/>
            <person name="Hiltunen Thoren M."/>
            <person name="Johannesson H."/>
        </authorList>
    </citation>
    <scope>NUCLEOTIDE SEQUENCE</scope>
    <source>
        <strain evidence="2">CBS 508.74</strain>
    </source>
</reference>
<evidence type="ECO:0000313" key="3">
    <source>
        <dbReference type="Proteomes" id="UP001302812"/>
    </source>
</evidence>
<protein>
    <submittedName>
        <fullName evidence="2">Uncharacterized protein</fullName>
    </submittedName>
</protein>
<name>A0AAN6QJD6_9PEZI</name>
<dbReference type="RefSeq" id="XP_064665862.1">
    <property type="nucleotide sequence ID" value="XM_064816141.1"/>
</dbReference>
<dbReference type="GeneID" id="89940266"/>
<feature type="transmembrane region" description="Helical" evidence="1">
    <location>
        <begin position="85"/>
        <end position="105"/>
    </location>
</feature>
<keyword evidence="1" id="KW-0472">Membrane</keyword>